<feature type="compositionally biased region" description="Polar residues" evidence="1">
    <location>
        <begin position="228"/>
        <end position="239"/>
    </location>
</feature>
<accession>A0A9N9B7G0</accession>
<dbReference type="GO" id="GO:0004672">
    <property type="term" value="F:protein kinase activity"/>
    <property type="evidence" value="ECO:0007669"/>
    <property type="project" value="InterPro"/>
</dbReference>
<dbReference type="SUPFAM" id="SSF48403">
    <property type="entry name" value="Ankyrin repeat"/>
    <property type="match status" value="1"/>
</dbReference>
<organism evidence="3 4">
    <name type="scientific">Diversispora eburnea</name>
    <dbReference type="NCBI Taxonomy" id="1213867"/>
    <lineage>
        <taxon>Eukaryota</taxon>
        <taxon>Fungi</taxon>
        <taxon>Fungi incertae sedis</taxon>
        <taxon>Mucoromycota</taxon>
        <taxon>Glomeromycotina</taxon>
        <taxon>Glomeromycetes</taxon>
        <taxon>Diversisporales</taxon>
        <taxon>Diversisporaceae</taxon>
        <taxon>Diversispora</taxon>
    </lineage>
</organism>
<feature type="compositionally biased region" description="Low complexity" evidence="1">
    <location>
        <begin position="207"/>
        <end position="222"/>
    </location>
</feature>
<evidence type="ECO:0000313" key="4">
    <source>
        <dbReference type="Proteomes" id="UP000789706"/>
    </source>
</evidence>
<dbReference type="EMBL" id="CAJVPK010000872">
    <property type="protein sequence ID" value="CAG8556009.1"/>
    <property type="molecule type" value="Genomic_DNA"/>
</dbReference>
<feature type="region of interest" description="Disordered" evidence="1">
    <location>
        <begin position="130"/>
        <end position="254"/>
    </location>
</feature>
<dbReference type="Proteomes" id="UP000789706">
    <property type="component" value="Unassembled WGS sequence"/>
</dbReference>
<dbReference type="InterPro" id="IPR036770">
    <property type="entry name" value="Ankyrin_rpt-contain_sf"/>
</dbReference>
<comment type="caution">
    <text evidence="3">The sequence shown here is derived from an EMBL/GenBank/DDBJ whole genome shotgun (WGS) entry which is preliminary data.</text>
</comment>
<feature type="region of interest" description="Disordered" evidence="1">
    <location>
        <begin position="556"/>
        <end position="578"/>
    </location>
</feature>
<dbReference type="InterPro" id="IPR001245">
    <property type="entry name" value="Ser-Thr/Tyr_kinase_cat_dom"/>
</dbReference>
<dbReference type="SUPFAM" id="SSF56112">
    <property type="entry name" value="Protein kinase-like (PK-like)"/>
    <property type="match status" value="1"/>
</dbReference>
<feature type="compositionally biased region" description="Low complexity" evidence="1">
    <location>
        <begin position="137"/>
        <end position="147"/>
    </location>
</feature>
<gene>
    <name evidence="3" type="ORF">DEBURN_LOCUS7342</name>
</gene>
<dbReference type="PANTHER" id="PTHR24198">
    <property type="entry name" value="ANKYRIN REPEAT AND PROTEIN KINASE DOMAIN-CONTAINING PROTEIN"/>
    <property type="match status" value="1"/>
</dbReference>
<feature type="compositionally biased region" description="Polar residues" evidence="1">
    <location>
        <begin position="166"/>
        <end position="201"/>
    </location>
</feature>
<reference evidence="3" key="1">
    <citation type="submission" date="2021-06" db="EMBL/GenBank/DDBJ databases">
        <authorList>
            <person name="Kallberg Y."/>
            <person name="Tangrot J."/>
            <person name="Rosling A."/>
        </authorList>
    </citation>
    <scope>NUCLEOTIDE SEQUENCE</scope>
    <source>
        <strain evidence="3">AZ414A</strain>
    </source>
</reference>
<dbReference type="OrthoDB" id="2442332at2759"/>
<evidence type="ECO:0000259" key="2">
    <source>
        <dbReference type="Pfam" id="PF07714"/>
    </source>
</evidence>
<feature type="compositionally biased region" description="Basic and acidic residues" evidence="1">
    <location>
        <begin position="564"/>
        <end position="578"/>
    </location>
</feature>
<name>A0A9N9B7G0_9GLOM</name>
<dbReference type="Pfam" id="PF07714">
    <property type="entry name" value="PK_Tyr_Ser-Thr"/>
    <property type="match status" value="1"/>
</dbReference>
<dbReference type="AlphaFoldDB" id="A0A9N9B7G0"/>
<sequence length="578" mass="66254">MSQWLRAAIDGGHIILFDFDSFTQSTPIARGAFGEVSRAYWDSAEKVVALKTLYNNPGTEFDQSFEEFIKELRLIRSVDFHDNVIRFFGVTYDYLTIYENAWNSDPSQRSDIEEIRNKLEKVRLIPVWEDPTKQRPQIQNIQMNNNQTRPSSSGGDPNQFGRYVTPPSSGNSGNDQRTNYTNYPQGLPQQQSMYPPNSQQMYPHPNSQQTPPSSLSSSSSTLRPNYPPQNYSNPHKTPISQSSQKSSQTNKTKSKTNIYSKMIPCVDILTKYVDENQNSINYVELNRCNAALHVGAEDVIGLQYHLDHGAAVDSNYEFKGYIEPLVHIASAHCSGKKLITMLKTLKAYHADFSLKSKNGKTALHRLYENNMKKNVPDDPKFKRRVGRIAEAIKLLCENKCLVNARDPDKRTVLSYYLVEKDKQELKQPIITTLLEMGANPNLSITVESTYQTFYAPTALFMAIQYDWPIETIKFMLEKGADARIQDTKKKMNILCLATFKKKPDVMQWLLEHVYCLSEPESIKLAKRYDSTIVSKSSTLLFSWQFDLNKSKRRLTQQQNVENFPPDHKIDEEDLEKPC</sequence>
<dbReference type="InterPro" id="IPR011009">
    <property type="entry name" value="Kinase-like_dom_sf"/>
</dbReference>
<keyword evidence="4" id="KW-1185">Reference proteome</keyword>
<dbReference type="Gene3D" id="3.30.200.20">
    <property type="entry name" value="Phosphorylase Kinase, domain 1"/>
    <property type="match status" value="1"/>
</dbReference>
<feature type="domain" description="Serine-threonine/tyrosine-protein kinase catalytic" evidence="2">
    <location>
        <begin position="25"/>
        <end position="93"/>
    </location>
</feature>
<proteinExistence type="predicted"/>
<feature type="compositionally biased region" description="Low complexity" evidence="1">
    <location>
        <begin position="240"/>
        <end position="254"/>
    </location>
</feature>
<evidence type="ECO:0000256" key="1">
    <source>
        <dbReference type="SAM" id="MobiDB-lite"/>
    </source>
</evidence>
<evidence type="ECO:0000313" key="3">
    <source>
        <dbReference type="EMBL" id="CAG8556009.1"/>
    </source>
</evidence>
<dbReference type="Gene3D" id="1.25.40.20">
    <property type="entry name" value="Ankyrin repeat-containing domain"/>
    <property type="match status" value="2"/>
</dbReference>
<dbReference type="PANTHER" id="PTHR24198:SF165">
    <property type="entry name" value="ANKYRIN REPEAT-CONTAINING PROTEIN-RELATED"/>
    <property type="match status" value="1"/>
</dbReference>
<protein>
    <submittedName>
        <fullName evidence="3">687_t:CDS:1</fullName>
    </submittedName>
</protein>